<evidence type="ECO:0000313" key="1">
    <source>
        <dbReference type="EMBL" id="GFY06233.1"/>
    </source>
</evidence>
<keyword evidence="2" id="KW-1185">Reference proteome</keyword>
<organism evidence="1 2">
    <name type="scientific">Trichonephila clavipes</name>
    <name type="common">Golden silk orbweaver</name>
    <name type="synonym">Nephila clavipes</name>
    <dbReference type="NCBI Taxonomy" id="2585209"/>
    <lineage>
        <taxon>Eukaryota</taxon>
        <taxon>Metazoa</taxon>
        <taxon>Ecdysozoa</taxon>
        <taxon>Arthropoda</taxon>
        <taxon>Chelicerata</taxon>
        <taxon>Arachnida</taxon>
        <taxon>Araneae</taxon>
        <taxon>Araneomorphae</taxon>
        <taxon>Entelegynae</taxon>
        <taxon>Araneoidea</taxon>
        <taxon>Nephilidae</taxon>
        <taxon>Trichonephila</taxon>
    </lineage>
</organism>
<dbReference type="InterPro" id="IPR036397">
    <property type="entry name" value="RNaseH_sf"/>
</dbReference>
<sequence length="268" mass="30455">MSLRRFRRQYEQLSQFERGRIVGMMEAVWSAKRVARQLGNSDCVTSHREDRHIVRNSLVQSTASSAAIQAQVTPSLGAPVSSRIIRRRLAEGHLGSRRVTLTPTHRLLLSEWCHARGNWTAAEWNQVLFSDESRFNLRSDDNRVRVWRLRGESLNLAFALQQHTAPTEGVMVWGAIAYNTRLPLVLICGTLTAQQYVHDFLQPHVLQLIQRLPGALFQQDNPRSPTARVSQNLIRNVTILPWPVLFPDLSPMSISGINWDGELGIPRV</sequence>
<dbReference type="EMBL" id="BMAU01021258">
    <property type="protein sequence ID" value="GFY06233.1"/>
    <property type="molecule type" value="Genomic_DNA"/>
</dbReference>
<dbReference type="Proteomes" id="UP000887159">
    <property type="component" value="Unassembled WGS sequence"/>
</dbReference>
<reference evidence="1" key="1">
    <citation type="submission" date="2020-08" db="EMBL/GenBank/DDBJ databases">
        <title>Multicomponent nature underlies the extraordinary mechanical properties of spider dragline silk.</title>
        <authorList>
            <person name="Kono N."/>
            <person name="Nakamura H."/>
            <person name="Mori M."/>
            <person name="Yoshida Y."/>
            <person name="Ohtoshi R."/>
            <person name="Malay A.D."/>
            <person name="Moran D.A.P."/>
            <person name="Tomita M."/>
            <person name="Numata K."/>
            <person name="Arakawa K."/>
        </authorList>
    </citation>
    <scope>NUCLEOTIDE SEQUENCE</scope>
</reference>
<evidence type="ECO:0000313" key="2">
    <source>
        <dbReference type="Proteomes" id="UP000887159"/>
    </source>
</evidence>
<dbReference type="Gene3D" id="3.30.420.10">
    <property type="entry name" value="Ribonuclease H-like superfamily/Ribonuclease H"/>
    <property type="match status" value="1"/>
</dbReference>
<comment type="caution">
    <text evidence="1">The sequence shown here is derived from an EMBL/GenBank/DDBJ whole genome shotgun (WGS) entry which is preliminary data.</text>
</comment>
<accession>A0A8X6VFR5</accession>
<gene>
    <name evidence="1" type="primary">X975_07738</name>
    <name evidence="1" type="ORF">TNCV_2680271</name>
</gene>
<protein>
    <submittedName>
        <fullName evidence="1">Transposable element Tcb2 transposase</fullName>
    </submittedName>
</protein>
<dbReference type="AlphaFoldDB" id="A0A8X6VFR5"/>
<proteinExistence type="predicted"/>
<name>A0A8X6VFR5_TRICX</name>
<dbReference type="GO" id="GO:0003676">
    <property type="term" value="F:nucleic acid binding"/>
    <property type="evidence" value="ECO:0007669"/>
    <property type="project" value="InterPro"/>
</dbReference>